<sequence length="136" mass="15470">MTPFKATKKIETTNKEVNSVFEFSPYIDAMKKDSRKNCPVLRATNAMGDQWSILILREFFLEGPRRFQDLQDVLKVSPNTLSGRLQKLEKAGIIERHQYSSNPPRAEYHLTEAGRALSPVMGALHTWGSAYTPDLE</sequence>
<accession>A0A1Y5SJW9</accession>
<evidence type="ECO:0000313" key="5">
    <source>
        <dbReference type="EMBL" id="SLN39402.1"/>
    </source>
</evidence>
<keyword evidence="2" id="KW-0238">DNA-binding</keyword>
<evidence type="ECO:0000256" key="1">
    <source>
        <dbReference type="ARBA" id="ARBA00023015"/>
    </source>
</evidence>
<evidence type="ECO:0000256" key="3">
    <source>
        <dbReference type="ARBA" id="ARBA00023163"/>
    </source>
</evidence>
<dbReference type="Proteomes" id="UP000193827">
    <property type="component" value="Unassembled WGS sequence"/>
</dbReference>
<evidence type="ECO:0000313" key="6">
    <source>
        <dbReference type="Proteomes" id="UP000193827"/>
    </source>
</evidence>
<dbReference type="PANTHER" id="PTHR33204:SF18">
    <property type="entry name" value="TRANSCRIPTIONAL REGULATORY PROTEIN"/>
    <property type="match status" value="1"/>
</dbReference>
<evidence type="ECO:0000256" key="2">
    <source>
        <dbReference type="ARBA" id="ARBA00023125"/>
    </source>
</evidence>
<proteinExistence type="predicted"/>
<dbReference type="AlphaFoldDB" id="A0A1Y5SJW9"/>
<dbReference type="PROSITE" id="PS51118">
    <property type="entry name" value="HTH_HXLR"/>
    <property type="match status" value="1"/>
</dbReference>
<dbReference type="InterPro" id="IPR011991">
    <property type="entry name" value="ArsR-like_HTH"/>
</dbReference>
<dbReference type="Pfam" id="PF01638">
    <property type="entry name" value="HxlR"/>
    <property type="match status" value="1"/>
</dbReference>
<keyword evidence="6" id="KW-1185">Reference proteome</keyword>
<keyword evidence="1" id="KW-0805">Transcription regulation</keyword>
<gene>
    <name evidence="5" type="primary">hxlR</name>
    <name evidence="5" type="ORF">PEL8287_01942</name>
</gene>
<dbReference type="EMBL" id="FWFL01000004">
    <property type="protein sequence ID" value="SLN39402.1"/>
    <property type="molecule type" value="Genomic_DNA"/>
</dbReference>
<dbReference type="GO" id="GO:0003677">
    <property type="term" value="F:DNA binding"/>
    <property type="evidence" value="ECO:0007669"/>
    <property type="project" value="UniProtKB-KW"/>
</dbReference>
<reference evidence="5 6" key="1">
    <citation type="submission" date="2017-03" db="EMBL/GenBank/DDBJ databases">
        <authorList>
            <person name="Afonso C.L."/>
            <person name="Miller P.J."/>
            <person name="Scott M.A."/>
            <person name="Spackman E."/>
            <person name="Goraichik I."/>
            <person name="Dimitrov K.M."/>
            <person name="Suarez D.L."/>
            <person name="Swayne D.E."/>
        </authorList>
    </citation>
    <scope>NUCLEOTIDE SEQUENCE [LARGE SCALE GENOMIC DNA]</scope>
    <source>
        <strain evidence="5 6">CECT 8287</strain>
    </source>
</reference>
<keyword evidence="3" id="KW-0804">Transcription</keyword>
<dbReference type="InterPro" id="IPR036390">
    <property type="entry name" value="WH_DNA-bd_sf"/>
</dbReference>
<evidence type="ECO:0000259" key="4">
    <source>
        <dbReference type="PROSITE" id="PS51118"/>
    </source>
</evidence>
<organism evidence="5 6">
    <name type="scientific">Roseovarius litorisediminis</name>
    <dbReference type="NCBI Taxonomy" id="1312363"/>
    <lineage>
        <taxon>Bacteria</taxon>
        <taxon>Pseudomonadati</taxon>
        <taxon>Pseudomonadota</taxon>
        <taxon>Alphaproteobacteria</taxon>
        <taxon>Rhodobacterales</taxon>
        <taxon>Roseobacteraceae</taxon>
        <taxon>Roseovarius</taxon>
    </lineage>
</organism>
<dbReference type="SUPFAM" id="SSF46785">
    <property type="entry name" value="Winged helix' DNA-binding domain"/>
    <property type="match status" value="1"/>
</dbReference>
<name>A0A1Y5SJW9_9RHOB</name>
<dbReference type="GO" id="GO:0006355">
    <property type="term" value="P:regulation of DNA-templated transcription"/>
    <property type="evidence" value="ECO:0007669"/>
    <property type="project" value="UniProtKB-ARBA"/>
</dbReference>
<dbReference type="CDD" id="cd00090">
    <property type="entry name" value="HTH_ARSR"/>
    <property type="match status" value="1"/>
</dbReference>
<dbReference type="InterPro" id="IPR036388">
    <property type="entry name" value="WH-like_DNA-bd_sf"/>
</dbReference>
<protein>
    <submittedName>
        <fullName evidence="5">HTH-type transcriptional activator HxlR</fullName>
    </submittedName>
</protein>
<feature type="domain" description="HTH hxlR-type" evidence="4">
    <location>
        <begin position="38"/>
        <end position="136"/>
    </location>
</feature>
<dbReference type="PANTHER" id="PTHR33204">
    <property type="entry name" value="TRANSCRIPTIONAL REGULATOR, MARR FAMILY"/>
    <property type="match status" value="1"/>
</dbReference>
<dbReference type="InterPro" id="IPR002577">
    <property type="entry name" value="HTH_HxlR"/>
</dbReference>
<dbReference type="Gene3D" id="1.10.10.10">
    <property type="entry name" value="Winged helix-like DNA-binding domain superfamily/Winged helix DNA-binding domain"/>
    <property type="match status" value="1"/>
</dbReference>